<keyword evidence="6 7" id="KW-0378">Hydrolase</keyword>
<dbReference type="InterPro" id="IPR007581">
    <property type="entry name" value="Endonuclease-V"/>
</dbReference>
<keyword evidence="7" id="KW-0460">Magnesium</keyword>
<dbReference type="EMBL" id="DTFI01000045">
    <property type="protein sequence ID" value="HGI43040.1"/>
    <property type="molecule type" value="Genomic_DNA"/>
</dbReference>
<dbReference type="GO" id="GO:0000287">
    <property type="term" value="F:magnesium ion binding"/>
    <property type="evidence" value="ECO:0007669"/>
    <property type="project" value="UniProtKB-UniRule"/>
</dbReference>
<gene>
    <name evidence="7" type="primary">nfi</name>
    <name evidence="8" type="ORF">ENV17_01460</name>
</gene>
<evidence type="ECO:0000256" key="5">
    <source>
        <dbReference type="ARBA" id="ARBA00022759"/>
    </source>
</evidence>
<keyword evidence="7" id="KW-0227">DNA damage</keyword>
<keyword evidence="5 7" id="KW-0255">Endonuclease</keyword>
<dbReference type="HAMAP" id="MF_00801">
    <property type="entry name" value="Endonuclease_5"/>
    <property type="match status" value="1"/>
</dbReference>
<feature type="binding site" evidence="7">
    <location>
        <position position="123"/>
    </location>
    <ligand>
        <name>Mg(2+)</name>
        <dbReference type="ChEBI" id="CHEBI:18420"/>
    </ligand>
</feature>
<comment type="similarity">
    <text evidence="7">Belongs to the endonuclease V family.</text>
</comment>
<feature type="site" description="Interaction with target DNA" evidence="7">
    <location>
        <position position="93"/>
    </location>
</feature>
<dbReference type="AlphaFoldDB" id="A0A7C4F981"/>
<evidence type="ECO:0000256" key="2">
    <source>
        <dbReference type="ARBA" id="ARBA00004496"/>
    </source>
</evidence>
<protein>
    <recommendedName>
        <fullName evidence="7">Endonuclease V</fullName>
        <ecNumber evidence="7">3.1.21.7</ecNumber>
    </recommendedName>
    <alternativeName>
        <fullName evidence="7">Deoxyinosine 3'endonuclease</fullName>
    </alternativeName>
    <alternativeName>
        <fullName evidence="7">Deoxyribonuclease V</fullName>
        <shortName evidence="7">DNase V</shortName>
    </alternativeName>
</protein>
<dbReference type="GO" id="GO:0005737">
    <property type="term" value="C:cytoplasm"/>
    <property type="evidence" value="ECO:0007669"/>
    <property type="project" value="UniProtKB-SubCell"/>
</dbReference>
<dbReference type="Pfam" id="PF04493">
    <property type="entry name" value="Endonuclease_5"/>
    <property type="match status" value="1"/>
</dbReference>
<dbReference type="GO" id="GO:0003727">
    <property type="term" value="F:single-stranded RNA binding"/>
    <property type="evidence" value="ECO:0007669"/>
    <property type="project" value="TreeGrafter"/>
</dbReference>
<keyword evidence="3 7" id="KW-0963">Cytoplasm</keyword>
<feature type="binding site" evidence="7">
    <location>
        <position position="57"/>
    </location>
    <ligand>
        <name>Mg(2+)</name>
        <dbReference type="ChEBI" id="CHEBI:18420"/>
    </ligand>
</feature>
<evidence type="ECO:0000256" key="1">
    <source>
        <dbReference type="ARBA" id="ARBA00001835"/>
    </source>
</evidence>
<organism evidence="8">
    <name type="scientific">Thermofilum pendens</name>
    <dbReference type="NCBI Taxonomy" id="2269"/>
    <lineage>
        <taxon>Archaea</taxon>
        <taxon>Thermoproteota</taxon>
        <taxon>Thermoprotei</taxon>
        <taxon>Thermofilales</taxon>
        <taxon>Thermofilaceae</taxon>
        <taxon>Thermofilum</taxon>
    </lineage>
</organism>
<dbReference type="Gene3D" id="3.30.2170.10">
    <property type="entry name" value="archaeoglobus fulgidus dsm 4304 superfamily"/>
    <property type="match status" value="1"/>
</dbReference>
<evidence type="ECO:0000313" key="8">
    <source>
        <dbReference type="EMBL" id="HGI43040.1"/>
    </source>
</evidence>
<dbReference type="GO" id="GO:0043737">
    <property type="term" value="F:deoxyribonuclease V activity"/>
    <property type="evidence" value="ECO:0007669"/>
    <property type="project" value="UniProtKB-UniRule"/>
</dbReference>
<dbReference type="GO" id="GO:0016891">
    <property type="term" value="F:RNA endonuclease activity producing 5'-phosphomonoesters, hydrolytic mechanism"/>
    <property type="evidence" value="ECO:0007669"/>
    <property type="project" value="TreeGrafter"/>
</dbReference>
<comment type="function">
    <text evidence="7">DNA repair enzyme involved in the repair of deaminated bases. Selectively cleaves double-stranded DNA at the second phosphodiester bond 3' to a deoxyinosine leaving behind the intact lesion on the nicked DNA.</text>
</comment>
<sequence length="233" mass="25762">MLTGAGNNPMYLSCLCITRESMKFDYERAKRAQAELSKRVREIDEIEYPIRHAAGVDVAFKDGLAIGSAVVVEYPSLRVIEERLAVTEVRIPYVPTFLAFREVPPALKALRMLNTDYQILFVDGNGRLHPRKAGFACHLGVLVDKPTIGIAKKLLLGELRWTSKDEAEVIVNGEVLGYAVKLSRKIMYISVGHKVTLQTAVSLTKAFTRRGASLPEPLAQAHALSVRGRSSLT</sequence>
<comment type="subcellular location">
    <subcellularLocation>
        <location evidence="2 7">Cytoplasm</location>
    </subcellularLocation>
</comment>
<proteinExistence type="inferred from homology"/>
<dbReference type="GO" id="GO:0006281">
    <property type="term" value="P:DNA repair"/>
    <property type="evidence" value="ECO:0007669"/>
    <property type="project" value="UniProtKB-UniRule"/>
</dbReference>
<keyword evidence="4 7" id="KW-0540">Nuclease</keyword>
<comment type="cofactor">
    <cofactor evidence="7">
        <name>Mg(2+)</name>
        <dbReference type="ChEBI" id="CHEBI:18420"/>
    </cofactor>
</comment>
<accession>A0A7C4F981</accession>
<dbReference type="CDD" id="cd06559">
    <property type="entry name" value="Endonuclease_V"/>
    <property type="match status" value="1"/>
</dbReference>
<comment type="catalytic activity">
    <reaction evidence="1 7">
        <text>Endonucleolytic cleavage at apurinic or apyrimidinic sites to products with a 5'-phosphate.</text>
        <dbReference type="EC" id="3.1.21.7"/>
    </reaction>
</comment>
<keyword evidence="7" id="KW-0234">DNA repair</keyword>
<evidence type="ECO:0000256" key="3">
    <source>
        <dbReference type="ARBA" id="ARBA00022490"/>
    </source>
</evidence>
<dbReference type="PANTHER" id="PTHR28511">
    <property type="entry name" value="ENDONUCLEASE V"/>
    <property type="match status" value="1"/>
</dbReference>
<keyword evidence="7" id="KW-0479">Metal-binding</keyword>
<comment type="caution">
    <text evidence="8">The sequence shown here is derived from an EMBL/GenBank/DDBJ whole genome shotgun (WGS) entry which is preliminary data.</text>
</comment>
<dbReference type="EC" id="3.1.21.7" evidence="7"/>
<evidence type="ECO:0000256" key="6">
    <source>
        <dbReference type="ARBA" id="ARBA00022801"/>
    </source>
</evidence>
<dbReference type="PANTHER" id="PTHR28511:SF1">
    <property type="entry name" value="ENDONUCLEASE V"/>
    <property type="match status" value="1"/>
</dbReference>
<evidence type="ECO:0000256" key="4">
    <source>
        <dbReference type="ARBA" id="ARBA00022722"/>
    </source>
</evidence>
<reference evidence="8" key="1">
    <citation type="journal article" date="2020" name="mSystems">
        <title>Genome- and Community-Level Interaction Insights into Carbon Utilization and Element Cycling Functions of Hydrothermarchaeota in Hydrothermal Sediment.</title>
        <authorList>
            <person name="Zhou Z."/>
            <person name="Liu Y."/>
            <person name="Xu W."/>
            <person name="Pan J."/>
            <person name="Luo Z.H."/>
            <person name="Li M."/>
        </authorList>
    </citation>
    <scope>NUCLEOTIDE SEQUENCE [LARGE SCALE GENOMIC DNA]</scope>
    <source>
        <strain evidence="8">SpSt-735</strain>
    </source>
</reference>
<name>A0A7C4F981_THEPE</name>
<evidence type="ECO:0000256" key="7">
    <source>
        <dbReference type="HAMAP-Rule" id="MF_00801"/>
    </source>
</evidence>